<comment type="similarity">
    <text evidence="1">Belongs to the peptidase M16 family.</text>
</comment>
<dbReference type="Gene3D" id="3.30.830.10">
    <property type="entry name" value="Metalloenzyme, LuxS/M16 peptidase-like"/>
    <property type="match status" value="2"/>
</dbReference>
<evidence type="ECO:0000313" key="5">
    <source>
        <dbReference type="Proteomes" id="UP000034917"/>
    </source>
</evidence>
<evidence type="ECO:0000313" key="4">
    <source>
        <dbReference type="EMBL" id="KKQ25124.1"/>
    </source>
</evidence>
<dbReference type="EMBL" id="LBSV01000011">
    <property type="protein sequence ID" value="KKQ25124.1"/>
    <property type="molecule type" value="Genomic_DNA"/>
</dbReference>
<protein>
    <submittedName>
        <fullName evidence="4">Peptidase M16 domain protein</fullName>
    </submittedName>
</protein>
<accession>A0A0G0ILQ0</accession>
<dbReference type="GO" id="GO:0046872">
    <property type="term" value="F:metal ion binding"/>
    <property type="evidence" value="ECO:0007669"/>
    <property type="project" value="InterPro"/>
</dbReference>
<dbReference type="PANTHER" id="PTHR11851:SF49">
    <property type="entry name" value="MITOCHONDRIAL-PROCESSING PEPTIDASE SUBUNIT ALPHA"/>
    <property type="match status" value="1"/>
</dbReference>
<proteinExistence type="inferred from homology"/>
<evidence type="ECO:0000259" key="3">
    <source>
        <dbReference type="Pfam" id="PF05193"/>
    </source>
</evidence>
<feature type="domain" description="Peptidase M16 N-terminal" evidence="2">
    <location>
        <begin position="20"/>
        <end position="160"/>
    </location>
</feature>
<dbReference type="Pfam" id="PF05193">
    <property type="entry name" value="Peptidase_M16_C"/>
    <property type="match status" value="1"/>
</dbReference>
<gene>
    <name evidence="4" type="ORF">US40_C0011G0009</name>
</gene>
<sequence>MTPQVFTLKNGLQVIFVDTKSTSLTTILLVGAGSRYENEKNNGIAHFFEHMAFKGSKKYPNSFLISSTIEGIGGIFNAFTSKDHTGYWIKSTLDHFETVIDVISDMVLNPILSGEEIEREKGVIVEEINMYEDMPQRRVGELFEGLLYKGNPLGYDIAGTKETVQSFDRLTFVEYIKNLYHPENAVLVVAGGLGDKSQISNLKSQINSKFENWKNDKHLSFKPIIESQTKPQMLIKYKKTEQAHFSLGFRAFSFKDNRKYALNVLSAILGGGMSSRLFIQVRERRGLCYYISTGSELYSDCGNIVTQAGVTNDLGKVKEAIKIILEEHQKIADRETTKNELKRAKELIKGRFLLSLEDSANVASSFGVKKLLQNKVETPEEIIKKIENVTVDEITNLAKEAFTQEKLNFAMIGPFKEGDLQIGK</sequence>
<dbReference type="SUPFAM" id="SSF63411">
    <property type="entry name" value="LuxS/MPP-like metallohydrolase"/>
    <property type="match status" value="2"/>
</dbReference>
<dbReference type="InterPro" id="IPR011765">
    <property type="entry name" value="Pept_M16_N"/>
</dbReference>
<evidence type="ECO:0000259" key="2">
    <source>
        <dbReference type="Pfam" id="PF00675"/>
    </source>
</evidence>
<dbReference type="InterPro" id="IPR007863">
    <property type="entry name" value="Peptidase_M16_C"/>
</dbReference>
<feature type="domain" description="Peptidase M16 C-terminal" evidence="3">
    <location>
        <begin position="172"/>
        <end position="346"/>
    </location>
</feature>
<name>A0A0G0ILQ0_9BACT</name>
<comment type="caution">
    <text evidence="4">The sequence shown here is derived from an EMBL/GenBank/DDBJ whole genome shotgun (WGS) entry which is preliminary data.</text>
</comment>
<evidence type="ECO:0000256" key="1">
    <source>
        <dbReference type="ARBA" id="ARBA00007261"/>
    </source>
</evidence>
<dbReference type="InterPro" id="IPR011249">
    <property type="entry name" value="Metalloenz_LuxS/M16"/>
</dbReference>
<dbReference type="AlphaFoldDB" id="A0A0G0ILQ0"/>
<dbReference type="Pfam" id="PF00675">
    <property type="entry name" value="Peptidase_M16"/>
    <property type="match status" value="1"/>
</dbReference>
<organism evidence="4 5">
    <name type="scientific">Candidatus Roizmanbacteria bacterium GW2011_GWC2_37_13</name>
    <dbReference type="NCBI Taxonomy" id="1618486"/>
    <lineage>
        <taxon>Bacteria</taxon>
        <taxon>Candidatus Roizmaniibacteriota</taxon>
    </lineage>
</organism>
<reference evidence="4 5" key="1">
    <citation type="journal article" date="2015" name="Nature">
        <title>rRNA introns, odd ribosomes, and small enigmatic genomes across a large radiation of phyla.</title>
        <authorList>
            <person name="Brown C.T."/>
            <person name="Hug L.A."/>
            <person name="Thomas B.C."/>
            <person name="Sharon I."/>
            <person name="Castelle C.J."/>
            <person name="Singh A."/>
            <person name="Wilkins M.J."/>
            <person name="Williams K.H."/>
            <person name="Banfield J.F."/>
        </authorList>
    </citation>
    <scope>NUCLEOTIDE SEQUENCE [LARGE SCALE GENOMIC DNA]</scope>
</reference>
<dbReference type="PANTHER" id="PTHR11851">
    <property type="entry name" value="METALLOPROTEASE"/>
    <property type="match status" value="1"/>
</dbReference>
<dbReference type="Proteomes" id="UP000034917">
    <property type="component" value="Unassembled WGS sequence"/>
</dbReference>
<dbReference type="InterPro" id="IPR050361">
    <property type="entry name" value="MPP/UQCRC_Complex"/>
</dbReference>